<evidence type="ECO:0000313" key="4">
    <source>
        <dbReference type="EMBL" id="CAD7427926.1"/>
    </source>
</evidence>
<sequence>MNQVSLWGGDASFHNLDLRLEVLEEELQLPFSFVSGHIHELLIHVPWTKLASEPISITINTIECILKLRGADSSGSDSASATSGPNSTAKDGRKKGNRRQQDVVAPPGYVQSLVNKIVNNITILCNNLILKYVEEDIVLSVNVRTVTLQSANEQWELAFIVFHKSECQNSNFFSDLTPPYILLRKIIGLSDLTICLDKRNASGKIEMYQEPLLYRCSLELHLLRSYFTTSSKQASLFRVDIHCQRMDFSLTEQQVPMLMRLIRLAIALHGKELRPDPSQNSQQDETVKQDVDMELEENDPDEATESWVGWAWNWIPAVVPLNWDDGSNSGGQYQEFTNHTVHTGFYVEQASISLKVTENMSERSYYGPRKVKFVPFLLLHFQGCYMDCVIHGPVWSNVQIEAQLLEKSPAIAVDFLYMLEVPEDYASERLSELGSDLEYSNLSEKSLCRIVMGQTILNVSSGLFHRVQMLRHAAKLYDYSPYSVPKPENITVTCTKPKLLMVYEILYSALHPEHNNVAIYNSSLIADATRDKGMEYLELCLEEISYRNVLTPVTMTYSLSLGTIKAFILEQSEGSTSSITHVEPQQALVFSGPETTREKLSSISEDGPLLICTVQSALNPTNQVHPPLLIFHLGEVRACVDPLLWRWLHYCPEPAVIHQHFSNEEKSSNKKSSHIPVQRSRKLSSEVSGGGTESTSRQRPAPKESVHSSSDREQMLTGHMGGAALSTVAPSKETPSESVYKEPLIKEFVPWWSRKNLLHWFPLWRGLILCGDVGQFVMYLPTSSLSAVGSQSIEDALNQCLKSDPELEVFIIKFPCLTLRSSSQKLDLHHYTNQLPVKLSESIWTPNKISFPWSLSLSELSCCTQQNGESLNFLKPMSANATIGISTKYKPDQITLSTLGLCVHVDTAPIILSVSEEQISLMTRVFIAGLLGASLTLNLHTYTKEDPTLPVTVELPAPVTPSPSFFKESIGSRGTPTSLHETEEYTEQGGMTSRPEEVKMTLWMQSTLTRLSLSLYTKDMMSLNKDISNNLKLTFDMEDIMTSLDLQEVYFKVKCKVSSAGIRHFKRVNKHHSWQSGAYLGIVMRAHEDNLLLQHAIHRELDDSTGAFLSFTFTRARCKHVHGRWGARKQTTLLANTSIGEGSENILGHPTRYISEIVVKLQPVDFVFSPATLESFLTVAHPLLLLSGNIEEKVGQTHPPLKKWARRLNNNNLPLLYVDTRSVRLIMPATDLTDVGRIHDVCMIQFDSIALTPQADNPLGRIVVRPDIYHLAEQEHILGVPGSEVEDRQYQLNVLGLCVNTGTWKELDRCLGQNVNSQLSSLTLHTMNENPALEWNNLMCGVESIMPHMTLLPVVQRVDLCVVAAPAILYKDVLVCGVSFEVNAFTNIEVSVSMNQVLLASALFTELLMLLEPLIADSFYNSNDMLLRMVSLPNQTSDEIEISVTDYNKFADSGIDCADISSMSGEKLSVNLIKDGTTISSINTPKSSGYHADVSSREKREHPVTLYDTRHPKTRENPRVVPVHKVASKESTTNMKRYPKNTPDKPELVPIEILFTASTVSGVLYQVLGTTESNLRELTSLWRQRVKQRITSNTSIFTDESGPYFSSNETSTDDVSADGELLTQGKNVQPLLYIFVSQPHSYISRLSQSRKIQISCFDISIRTCIDKSFHCHNTPKLENFPTILLETKSGDPHQETGIPPSFLTVIWSKGIGKPAKLEIDLGRPTKCHLSVARLNYLEGIVRKIFDIYSDSDNILQSAELTFQRKDMHRDVAGSRIDEEKEMFFLHYEVSLDSIERPSFIEKNPNVTIPNGTLSTTHISSLDLQSDYKNIGDGDQTQSMVQLQHLLWQVSEMSVKTQQIVLSMETTEGFQVLLSLLDLTCGVSYQSRQVDRVTGNVAVNSLTITTYWKNDPRLLLNPWTFTVNVCLAWEPWCKNEAKPQIQVTADSDCILIDVGPEHLRCLHYVWQEYQHLIECFSLNNSTQHDYTRSKVSDSLPDQEQHYRDDLRAGAFQYLDSTNTSRDELPLPYQVVFWGSPPTMAWRYPQPRALTRVDVFPVPFKSVGGIRNMEFTSGMLHAARRASSKRREAIEETKKKENEEANRSKTTLETVNKLEAKKRKLLQQAEEEASALQTEIDLEKKRLRQMILIMGNEILASVDHFARGQRDQVVCSLQYWSECRSSYQHYARFQLSESEMCRLSLPHPPHRVVACIWRVQLFVRSPDDECDDTNGNSHGLNNIHMSPRALAACMRIDSFFSPHLVPHLQVAVNFSSLQVGLYNHLCISTTSRELPPTLGEYAMDNLLPDSQCFSTLELNKASLFFCLWPTGVSMLELGSIIQCSVIDYAYLTQQYVVEPCQVQLQLSVGEKVELSCVTKAFTIKLGPGIGHTLYVSTQIWLQALESFSTTAEKQKQVYQVIVSRYVICNNTTRPLRFGQAGTDEDILLASKHCHLYSWRTHKVKQLLRVGVEEGSWVWCQPFMIDKGGTEWCPLKECGSKDLNLLIQVVSLSTTQKQIIISGQLLITNLLVQNLECQIVPIEDESSRLNEGQSLIALGNSTPPSILLDNKCKMGLRIRFHRREATWSSNIPLRENTKHGKPWLVKLPLLDSVQFLRVWCRVICQKLGTHGIKILAMLCPVYMIRSYLPIPAKALIDTPGLNVHLESTVNGKGEEQQLYCPGTIDHSHQLTFQLENGIPPSNPYVPLSYSMLDQHKLKSSSDEDIDIDHVLRSLNDNKSKTWPFLGDVYENVDWISAEQPETHVQVKYVAKNPFCSTLLVDLQPWALFANVLGIQVYIIEGGRVICTIPHKGIVTPPKLEGTFHIGIEIEETMHSSPPLQLARADWGSSFYMPRIAGQIPLKGEVQTIVQCNRFVGFASISADLVDEMRTVNIRSSFVICNYTSKDIYMTAVVSRNGETHKFIATNFEKNGFYLPHKSNDDCVEGQPIVYFSLLGEFGDDLVPYVLFKLDSGWSCPVRLNNDFVRQNFTIPFNGKSTVNSAFVITSQKKCGQVFLSIHTEPFPQIMVINNCRFGLMCAQGTSENDGRIIPETAHIEWWCTIQPQSSAYYTMPISSERFPYFLSPNNSSPLVLALTINENNDNHPLWSPGVNIMEIQEQFVPLPGHGDVKVKVEMRCHTTCVTVETVSHVEISARDIRSRLSFRYADTSNNSVEVDVNPLVQQVSHLELDHHLTPLSSEVHVELQHASKSSSNSTVCTINSSSYKSFTSVKGPTNSSIYSDEPSGIEHFIAQISPKMSLNIEKEITSIETLAETQFQLRQIEIKVACFFKGLNIMLTEDLPQGESERTEVVLLSLDDICLTVEPKTHSDGVKEFEVRFNIGDLQLDNQMFKRGGFDFPVILIGQASNKSSVNFSLTMPAMNMIEQVCSNALITVVASIEKVETQATVKHFKLNIGPLCAYIEDSLVIRLMDYFSQLLPHTLVLNPPSSTKLNCFFTHGTPATIPFPREVLWSLSQLANPLRFHTFTIEPMSLMVSIHASKKIYIAVDHSPLYLALFERHCVVTTAYKLGNTLALHYLYGAIFGVGWVVGSMELLGNPGGLARTLGTGLRDFVYLPYQGILQGPWGFFVGVTHGSASLMKHITAGTLSSVTNFAASVARNLDRLTLDQEHFHRTEEVRRQRPQGVAQGLLQGLTGLGISLLGAVGGIAHHPLQSMMSEGASPRSLVTGVGRGLVGVITKPLSGAAELVALTGQGLLHGTGWTTLPNVRQEPVIEHTFCGTNSQLKYNWKLVAGLASGRHTLLHVTEATCISPSGIYEPVALVLTTRALFLINTEEDTTQRVLSLSELSGLDHPTDPTLLCFQFQMPPMPMEMDPTSHARVVEFVRRSSGMVNFGNDSNSDAESSQSGSPLLNDVMSFDTPLTFYVNPQLRNYFLSVLALAKRQSQGRGFAVL</sequence>
<name>A0A7R9HMN6_9NEOP</name>
<dbReference type="InterPro" id="IPR039782">
    <property type="entry name" value="VPS13B"/>
</dbReference>
<proteinExistence type="predicted"/>
<evidence type="ECO:0000256" key="2">
    <source>
        <dbReference type="SAM" id="MobiDB-lite"/>
    </source>
</evidence>
<feature type="region of interest" description="Disordered" evidence="2">
    <location>
        <begin position="74"/>
        <end position="101"/>
    </location>
</feature>
<dbReference type="Pfam" id="PF12624">
    <property type="entry name" value="VPS13_N"/>
    <property type="match status" value="1"/>
</dbReference>
<feature type="compositionally biased region" description="Low complexity" evidence="2">
    <location>
        <begin position="74"/>
        <end position="84"/>
    </location>
</feature>
<feature type="region of interest" description="Disordered" evidence="2">
    <location>
        <begin position="662"/>
        <end position="713"/>
    </location>
</feature>
<protein>
    <recommendedName>
        <fullName evidence="3">Chorein N-terminal domain-containing protein</fullName>
    </recommendedName>
</protein>
<evidence type="ECO:0000256" key="1">
    <source>
        <dbReference type="ARBA" id="ARBA00022448"/>
    </source>
</evidence>
<reference evidence="4" key="1">
    <citation type="submission" date="2020-11" db="EMBL/GenBank/DDBJ databases">
        <authorList>
            <person name="Tran Van P."/>
        </authorList>
    </citation>
    <scope>NUCLEOTIDE SEQUENCE</scope>
</reference>
<feature type="compositionally biased region" description="Basic and acidic residues" evidence="2">
    <location>
        <begin position="701"/>
        <end position="713"/>
    </location>
</feature>
<feature type="region of interest" description="Disordered" evidence="2">
    <location>
        <begin position="966"/>
        <end position="994"/>
    </location>
</feature>
<keyword evidence="1" id="KW-0813">Transport</keyword>
<feature type="region of interest" description="Disordered" evidence="2">
    <location>
        <begin position="2080"/>
        <end position="2104"/>
    </location>
</feature>
<dbReference type="PANTHER" id="PTHR12517">
    <property type="entry name" value="VACUOLAR PROTEIN SORTING-ASSOCIATED PROTEIN 13B"/>
    <property type="match status" value="1"/>
</dbReference>
<feature type="domain" description="Chorein N-terminal" evidence="3">
    <location>
        <begin position="3"/>
        <end position="233"/>
    </location>
</feature>
<accession>A0A7R9HMN6</accession>
<dbReference type="EMBL" id="OB793588">
    <property type="protein sequence ID" value="CAD7427926.1"/>
    <property type="molecule type" value="Genomic_DNA"/>
</dbReference>
<evidence type="ECO:0000259" key="3">
    <source>
        <dbReference type="Pfam" id="PF12624"/>
    </source>
</evidence>
<feature type="compositionally biased region" description="Basic and acidic residues" evidence="2">
    <location>
        <begin position="2083"/>
        <end position="2101"/>
    </location>
</feature>
<dbReference type="PANTHER" id="PTHR12517:SF0">
    <property type="entry name" value="INTERMEMBRANE LIPID TRANSFER PROTEIN VPS13B"/>
    <property type="match status" value="1"/>
</dbReference>
<dbReference type="InterPro" id="IPR026854">
    <property type="entry name" value="VPS13_N"/>
</dbReference>
<gene>
    <name evidence="4" type="ORF">TMSB3V08_LOCUS4753</name>
</gene>
<organism evidence="4">
    <name type="scientific">Timema monikensis</name>
    <dbReference type="NCBI Taxonomy" id="170555"/>
    <lineage>
        <taxon>Eukaryota</taxon>
        <taxon>Metazoa</taxon>
        <taxon>Ecdysozoa</taxon>
        <taxon>Arthropoda</taxon>
        <taxon>Hexapoda</taxon>
        <taxon>Insecta</taxon>
        <taxon>Pterygota</taxon>
        <taxon>Neoptera</taxon>
        <taxon>Polyneoptera</taxon>
        <taxon>Phasmatodea</taxon>
        <taxon>Timematodea</taxon>
        <taxon>Timematoidea</taxon>
        <taxon>Timematidae</taxon>
        <taxon>Timema</taxon>
    </lineage>
</organism>